<keyword evidence="1" id="KW-0812">Transmembrane</keyword>
<protein>
    <submittedName>
        <fullName evidence="2">Uncharacterized protein</fullName>
    </submittedName>
</protein>
<accession>A0A4S8LYD4</accession>
<evidence type="ECO:0000313" key="3">
    <source>
        <dbReference type="Proteomes" id="UP000297245"/>
    </source>
</evidence>
<organism evidence="2 3">
    <name type="scientific">Dendrothele bispora (strain CBS 962.96)</name>
    <dbReference type="NCBI Taxonomy" id="1314807"/>
    <lineage>
        <taxon>Eukaryota</taxon>
        <taxon>Fungi</taxon>
        <taxon>Dikarya</taxon>
        <taxon>Basidiomycota</taxon>
        <taxon>Agaricomycotina</taxon>
        <taxon>Agaricomycetes</taxon>
        <taxon>Agaricomycetidae</taxon>
        <taxon>Agaricales</taxon>
        <taxon>Agaricales incertae sedis</taxon>
        <taxon>Dendrothele</taxon>
    </lineage>
</organism>
<dbReference type="Proteomes" id="UP000297245">
    <property type="component" value="Unassembled WGS sequence"/>
</dbReference>
<evidence type="ECO:0000313" key="2">
    <source>
        <dbReference type="EMBL" id="THU94706.1"/>
    </source>
</evidence>
<evidence type="ECO:0000256" key="1">
    <source>
        <dbReference type="SAM" id="Phobius"/>
    </source>
</evidence>
<dbReference type="AlphaFoldDB" id="A0A4S8LYD4"/>
<dbReference type="EMBL" id="ML179217">
    <property type="protein sequence ID" value="THU94706.1"/>
    <property type="molecule type" value="Genomic_DNA"/>
</dbReference>
<keyword evidence="1" id="KW-0472">Membrane</keyword>
<keyword evidence="1" id="KW-1133">Transmembrane helix</keyword>
<gene>
    <name evidence="2" type="ORF">K435DRAFT_154236</name>
</gene>
<proteinExistence type="predicted"/>
<keyword evidence="3" id="KW-1185">Reference proteome</keyword>
<sequence>MALRNTCWSKHRFNVILCYIHSIYLFTHVFWYVCHRSALPSSSQELVHHTITLNWGRNTSCSSALRLRVHTRIFNFNFHSPSLRVRCLF</sequence>
<reference evidence="2 3" key="1">
    <citation type="journal article" date="2019" name="Nat. Ecol. Evol.">
        <title>Megaphylogeny resolves global patterns of mushroom evolution.</title>
        <authorList>
            <person name="Varga T."/>
            <person name="Krizsan K."/>
            <person name="Foldi C."/>
            <person name="Dima B."/>
            <person name="Sanchez-Garcia M."/>
            <person name="Sanchez-Ramirez S."/>
            <person name="Szollosi G.J."/>
            <person name="Szarkandi J.G."/>
            <person name="Papp V."/>
            <person name="Albert L."/>
            <person name="Andreopoulos W."/>
            <person name="Angelini C."/>
            <person name="Antonin V."/>
            <person name="Barry K.W."/>
            <person name="Bougher N.L."/>
            <person name="Buchanan P."/>
            <person name="Buyck B."/>
            <person name="Bense V."/>
            <person name="Catcheside P."/>
            <person name="Chovatia M."/>
            <person name="Cooper J."/>
            <person name="Damon W."/>
            <person name="Desjardin D."/>
            <person name="Finy P."/>
            <person name="Geml J."/>
            <person name="Haridas S."/>
            <person name="Hughes K."/>
            <person name="Justo A."/>
            <person name="Karasinski D."/>
            <person name="Kautmanova I."/>
            <person name="Kiss B."/>
            <person name="Kocsube S."/>
            <person name="Kotiranta H."/>
            <person name="LaButti K.M."/>
            <person name="Lechner B.E."/>
            <person name="Liimatainen K."/>
            <person name="Lipzen A."/>
            <person name="Lukacs Z."/>
            <person name="Mihaltcheva S."/>
            <person name="Morgado L.N."/>
            <person name="Niskanen T."/>
            <person name="Noordeloos M.E."/>
            <person name="Ohm R.A."/>
            <person name="Ortiz-Santana B."/>
            <person name="Ovrebo C."/>
            <person name="Racz N."/>
            <person name="Riley R."/>
            <person name="Savchenko A."/>
            <person name="Shiryaev A."/>
            <person name="Soop K."/>
            <person name="Spirin V."/>
            <person name="Szebenyi C."/>
            <person name="Tomsovsky M."/>
            <person name="Tulloss R.E."/>
            <person name="Uehling J."/>
            <person name="Grigoriev I.V."/>
            <person name="Vagvolgyi C."/>
            <person name="Papp T."/>
            <person name="Martin F.M."/>
            <person name="Miettinen O."/>
            <person name="Hibbett D.S."/>
            <person name="Nagy L.G."/>
        </authorList>
    </citation>
    <scope>NUCLEOTIDE SEQUENCE [LARGE SCALE GENOMIC DNA]</scope>
    <source>
        <strain evidence="2 3">CBS 962.96</strain>
    </source>
</reference>
<name>A0A4S8LYD4_DENBC</name>
<feature type="transmembrane region" description="Helical" evidence="1">
    <location>
        <begin position="12"/>
        <end position="33"/>
    </location>
</feature>